<proteinExistence type="predicted"/>
<feature type="compositionally biased region" description="Pro residues" evidence="1">
    <location>
        <begin position="1"/>
        <end position="11"/>
    </location>
</feature>
<evidence type="ECO:0000256" key="2">
    <source>
        <dbReference type="SAM" id="Phobius"/>
    </source>
</evidence>
<dbReference type="Gene3D" id="2.60.40.2880">
    <property type="entry name" value="MmpS1-5, C-terminal soluble domain"/>
    <property type="match status" value="1"/>
</dbReference>
<evidence type="ECO:0000313" key="4">
    <source>
        <dbReference type="Proteomes" id="UP000198582"/>
    </source>
</evidence>
<dbReference type="EMBL" id="FOEF01000005">
    <property type="protein sequence ID" value="SEP26475.1"/>
    <property type="molecule type" value="Genomic_DNA"/>
</dbReference>
<accession>A0A1H8WFM3</accession>
<keyword evidence="2" id="KW-0472">Membrane</keyword>
<dbReference type="RefSeq" id="WP_091617249.1">
    <property type="nucleotide sequence ID" value="NZ_FOEF01000005.1"/>
</dbReference>
<dbReference type="OrthoDB" id="3636152at2"/>
<sequence length="221" mass="22517">MTSDPRYPPAPARHGRPPAPVSVTQRRAPARPKLNFFAVIALLCGLAAILVAFMPDYSYLAWPLVGVGLVLSLVGLVLAGRNVVRGRGLAVLSLLVSVAAALLSGAMLLFPSAFGAGGASELHLPPVSGDKHSVDYVVTSAGGATVRYGTLNDQRTDSAPPSTDQWHGKASYNGGAPILSLTADSSNAGVSNEISCAIVVDGKTVAENSGTTIALCTANVG</sequence>
<keyword evidence="4" id="KW-1185">Reference proteome</keyword>
<dbReference type="AlphaFoldDB" id="A0A1H8WFM3"/>
<keyword evidence="2" id="KW-0812">Transmembrane</keyword>
<feature type="transmembrane region" description="Helical" evidence="2">
    <location>
        <begin position="60"/>
        <end position="79"/>
    </location>
</feature>
<feature type="transmembrane region" description="Helical" evidence="2">
    <location>
        <begin position="34"/>
        <end position="54"/>
    </location>
</feature>
<evidence type="ECO:0008006" key="5">
    <source>
        <dbReference type="Google" id="ProtNLM"/>
    </source>
</evidence>
<feature type="region of interest" description="Disordered" evidence="1">
    <location>
        <begin position="1"/>
        <end position="23"/>
    </location>
</feature>
<organism evidence="3 4">
    <name type="scientific">Amycolatopsis saalfeldensis</name>
    <dbReference type="NCBI Taxonomy" id="394193"/>
    <lineage>
        <taxon>Bacteria</taxon>
        <taxon>Bacillati</taxon>
        <taxon>Actinomycetota</taxon>
        <taxon>Actinomycetes</taxon>
        <taxon>Pseudonocardiales</taxon>
        <taxon>Pseudonocardiaceae</taxon>
        <taxon>Amycolatopsis</taxon>
    </lineage>
</organism>
<gene>
    <name evidence="3" type="ORF">SAMN04489732_105151</name>
</gene>
<evidence type="ECO:0000313" key="3">
    <source>
        <dbReference type="EMBL" id="SEP26475.1"/>
    </source>
</evidence>
<evidence type="ECO:0000256" key="1">
    <source>
        <dbReference type="SAM" id="MobiDB-lite"/>
    </source>
</evidence>
<protein>
    <recommendedName>
        <fullName evidence="5">MmpS family membrane protein</fullName>
    </recommendedName>
</protein>
<feature type="transmembrane region" description="Helical" evidence="2">
    <location>
        <begin position="91"/>
        <end position="110"/>
    </location>
</feature>
<name>A0A1H8WFM3_9PSEU</name>
<reference evidence="3 4" key="1">
    <citation type="submission" date="2016-10" db="EMBL/GenBank/DDBJ databases">
        <authorList>
            <person name="de Groot N.N."/>
        </authorList>
    </citation>
    <scope>NUCLEOTIDE SEQUENCE [LARGE SCALE GENOMIC DNA]</scope>
    <source>
        <strain evidence="3 4">DSM 44993</strain>
    </source>
</reference>
<dbReference type="Proteomes" id="UP000198582">
    <property type="component" value="Unassembled WGS sequence"/>
</dbReference>
<keyword evidence="2" id="KW-1133">Transmembrane helix</keyword>
<dbReference type="InterPro" id="IPR038468">
    <property type="entry name" value="MmpS_C"/>
</dbReference>
<dbReference type="STRING" id="394193.SAMN04489732_105151"/>